<reference evidence="8 9" key="1">
    <citation type="submission" date="2017-10" db="EMBL/GenBank/DDBJ databases">
        <title>Draft genome of Longibacter Salinarum.</title>
        <authorList>
            <person name="Goh K.M."/>
            <person name="Shamsir M.S."/>
            <person name="Lim S.W."/>
        </authorList>
    </citation>
    <scope>NUCLEOTIDE SEQUENCE [LARGE SCALE GENOMIC DNA]</scope>
    <source>
        <strain evidence="8 9">KCTC 52045</strain>
    </source>
</reference>
<dbReference type="NCBIfam" id="TIGR00413">
    <property type="entry name" value="rlpA"/>
    <property type="match status" value="1"/>
</dbReference>
<keyword evidence="2 3" id="KW-0961">Cell wall biogenesis/degradation</keyword>
<comment type="function">
    <text evidence="3">Lytic transglycosylase with a strong preference for naked glycan strands that lack stem peptides.</text>
</comment>
<organism evidence="8 9">
    <name type="scientific">Longibacter salinarum</name>
    <dbReference type="NCBI Taxonomy" id="1850348"/>
    <lineage>
        <taxon>Bacteria</taxon>
        <taxon>Pseudomonadati</taxon>
        <taxon>Rhodothermota</taxon>
        <taxon>Rhodothermia</taxon>
        <taxon>Rhodothermales</taxon>
        <taxon>Salisaetaceae</taxon>
        <taxon>Longibacter</taxon>
    </lineage>
</organism>
<feature type="compositionally biased region" description="Basic and acidic residues" evidence="5">
    <location>
        <begin position="136"/>
        <end position="149"/>
    </location>
</feature>
<dbReference type="Pfam" id="PF03330">
    <property type="entry name" value="DPBB_1"/>
    <property type="match status" value="1"/>
</dbReference>
<dbReference type="GO" id="GO:0071555">
    <property type="term" value="P:cell wall organization"/>
    <property type="evidence" value="ECO:0007669"/>
    <property type="project" value="UniProtKB-KW"/>
</dbReference>
<dbReference type="InterPro" id="IPR036908">
    <property type="entry name" value="RlpA-like_sf"/>
</dbReference>
<evidence type="ECO:0000256" key="5">
    <source>
        <dbReference type="SAM" id="MobiDB-lite"/>
    </source>
</evidence>
<evidence type="ECO:0000259" key="7">
    <source>
        <dbReference type="Pfam" id="PF03330"/>
    </source>
</evidence>
<feature type="chain" id="PRO_5013407087" description="Probable endolytic peptidoglycan transglycosylase RlpA" evidence="6">
    <location>
        <begin position="22"/>
        <end position="155"/>
    </location>
</feature>
<accession>A0A2A8CYG2</accession>
<keyword evidence="9" id="KW-1185">Reference proteome</keyword>
<feature type="signal peptide" evidence="6">
    <location>
        <begin position="1"/>
        <end position="21"/>
    </location>
</feature>
<evidence type="ECO:0000313" key="9">
    <source>
        <dbReference type="Proteomes" id="UP000220102"/>
    </source>
</evidence>
<keyword evidence="3 8" id="KW-0449">Lipoprotein</keyword>
<dbReference type="HAMAP" id="MF_02071">
    <property type="entry name" value="RlpA"/>
    <property type="match status" value="1"/>
</dbReference>
<evidence type="ECO:0000256" key="3">
    <source>
        <dbReference type="HAMAP-Rule" id="MF_02071"/>
    </source>
</evidence>
<dbReference type="GO" id="GO:0005886">
    <property type="term" value="C:plasma membrane"/>
    <property type="evidence" value="ECO:0007669"/>
    <property type="project" value="UniProtKB-SubCell"/>
</dbReference>
<gene>
    <name evidence="3" type="primary">rlpA</name>
    <name evidence="8" type="ORF">CRI94_09935</name>
</gene>
<dbReference type="RefSeq" id="WP_098075540.1">
    <property type="nucleotide sequence ID" value="NZ_PDEQ01000004.1"/>
</dbReference>
<dbReference type="PROSITE" id="PS51257">
    <property type="entry name" value="PROKAR_LIPOPROTEIN"/>
    <property type="match status" value="1"/>
</dbReference>
<protein>
    <recommendedName>
        <fullName evidence="3">Probable endolytic peptidoglycan transglycosylase RlpA</fullName>
        <ecNumber evidence="3">4.2.2.-</ecNumber>
    </recommendedName>
</protein>
<comment type="subcellular location">
    <subcellularLocation>
        <location evidence="3">Cell membrane</location>
        <topology evidence="3">Lipid-anchor</topology>
    </subcellularLocation>
</comment>
<keyword evidence="3" id="KW-1003">Cell membrane</keyword>
<feature type="region of interest" description="Disordered" evidence="5">
    <location>
        <begin position="130"/>
        <end position="155"/>
    </location>
</feature>
<sequence>MHRRAPLFTVIICLGLMVACATGTTSPTADAPRGMTDRGEASYYADKFVGRQTASGEVYTHRKLTAAHRTLPFGTRVRVTRLDNGKQVTVRINDRGPFKRGRIIDLSKSAARQIDLVTAGVTDVEIEVLNGGDASSRPRSDAPERDRGGDTSTSW</sequence>
<name>A0A2A8CYG2_9BACT</name>
<dbReference type="PANTHER" id="PTHR34183">
    <property type="entry name" value="ENDOLYTIC PEPTIDOGLYCAN TRANSGLYCOSYLASE RLPA"/>
    <property type="match status" value="1"/>
</dbReference>
<dbReference type="EMBL" id="PDEQ01000004">
    <property type="protein sequence ID" value="PEN13617.1"/>
    <property type="molecule type" value="Genomic_DNA"/>
</dbReference>
<keyword evidence="1 3" id="KW-0456">Lyase</keyword>
<feature type="domain" description="RlpA-like protein double-psi beta-barrel" evidence="7">
    <location>
        <begin position="38"/>
        <end position="126"/>
    </location>
</feature>
<proteinExistence type="inferred from homology"/>
<dbReference type="SUPFAM" id="SSF50685">
    <property type="entry name" value="Barwin-like endoglucanases"/>
    <property type="match status" value="1"/>
</dbReference>
<dbReference type="EC" id="4.2.2.-" evidence="3"/>
<evidence type="ECO:0000256" key="4">
    <source>
        <dbReference type="RuleBase" id="RU003495"/>
    </source>
</evidence>
<evidence type="ECO:0000256" key="1">
    <source>
        <dbReference type="ARBA" id="ARBA00023239"/>
    </source>
</evidence>
<evidence type="ECO:0000256" key="6">
    <source>
        <dbReference type="SAM" id="SignalP"/>
    </source>
</evidence>
<keyword evidence="3" id="KW-0472">Membrane</keyword>
<dbReference type="OrthoDB" id="9779128at2"/>
<evidence type="ECO:0000313" key="8">
    <source>
        <dbReference type="EMBL" id="PEN13617.1"/>
    </source>
</evidence>
<dbReference type="InterPro" id="IPR034718">
    <property type="entry name" value="RlpA"/>
</dbReference>
<dbReference type="InterPro" id="IPR009009">
    <property type="entry name" value="RlpA-like_DPBB"/>
</dbReference>
<dbReference type="PANTHER" id="PTHR34183:SF1">
    <property type="entry name" value="ENDOLYTIC PEPTIDOGLYCAN TRANSGLYCOSYLASE RLPA"/>
    <property type="match status" value="1"/>
</dbReference>
<comment type="caution">
    <text evidence="8">The sequence shown here is derived from an EMBL/GenBank/DDBJ whole genome shotgun (WGS) entry which is preliminary data.</text>
</comment>
<dbReference type="GO" id="GO:0000270">
    <property type="term" value="P:peptidoglycan metabolic process"/>
    <property type="evidence" value="ECO:0007669"/>
    <property type="project" value="UniProtKB-UniRule"/>
</dbReference>
<dbReference type="CDD" id="cd22268">
    <property type="entry name" value="DPBB_RlpA-like"/>
    <property type="match status" value="1"/>
</dbReference>
<dbReference type="AlphaFoldDB" id="A0A2A8CYG2"/>
<dbReference type="InterPro" id="IPR012997">
    <property type="entry name" value="RplA"/>
</dbReference>
<evidence type="ECO:0000256" key="2">
    <source>
        <dbReference type="ARBA" id="ARBA00023316"/>
    </source>
</evidence>
<dbReference type="Proteomes" id="UP000220102">
    <property type="component" value="Unassembled WGS sequence"/>
</dbReference>
<dbReference type="GO" id="GO:0008932">
    <property type="term" value="F:lytic endotransglycosylase activity"/>
    <property type="evidence" value="ECO:0007669"/>
    <property type="project" value="UniProtKB-UniRule"/>
</dbReference>
<comment type="similarity">
    <text evidence="3 4">Belongs to the RlpA family.</text>
</comment>
<keyword evidence="6" id="KW-0732">Signal</keyword>
<keyword evidence="3" id="KW-0564">Palmitate</keyword>
<dbReference type="Gene3D" id="2.40.40.10">
    <property type="entry name" value="RlpA-like domain"/>
    <property type="match status" value="1"/>
</dbReference>